<feature type="region of interest" description="Disordered" evidence="5">
    <location>
        <begin position="120"/>
        <end position="179"/>
    </location>
</feature>
<organism evidence="6 7">
    <name type="scientific">Longimicrobium terrae</name>
    <dbReference type="NCBI Taxonomy" id="1639882"/>
    <lineage>
        <taxon>Bacteria</taxon>
        <taxon>Pseudomonadati</taxon>
        <taxon>Gemmatimonadota</taxon>
        <taxon>Longimicrobiia</taxon>
        <taxon>Longimicrobiales</taxon>
        <taxon>Longimicrobiaceae</taxon>
        <taxon>Longimicrobium</taxon>
    </lineage>
</organism>
<dbReference type="Gene3D" id="4.10.520.10">
    <property type="entry name" value="IHF-like DNA-binding proteins"/>
    <property type="match status" value="1"/>
</dbReference>
<evidence type="ECO:0000256" key="5">
    <source>
        <dbReference type="SAM" id="MobiDB-lite"/>
    </source>
</evidence>
<comment type="caution">
    <text evidence="6">The sequence shown here is derived from an EMBL/GenBank/DDBJ whole genome shotgun (WGS) entry which is preliminary data.</text>
</comment>
<evidence type="ECO:0000313" key="7">
    <source>
        <dbReference type="Proteomes" id="UP000582837"/>
    </source>
</evidence>
<feature type="compositionally biased region" description="Gly residues" evidence="5">
    <location>
        <begin position="168"/>
        <end position="179"/>
    </location>
</feature>
<dbReference type="GO" id="GO:0003677">
    <property type="term" value="F:DNA binding"/>
    <property type="evidence" value="ECO:0007669"/>
    <property type="project" value="UniProtKB-KW"/>
</dbReference>
<name>A0A841H4F4_9BACT</name>
<dbReference type="GO" id="GO:0030261">
    <property type="term" value="P:chromosome condensation"/>
    <property type="evidence" value="ECO:0007669"/>
    <property type="project" value="UniProtKB-KW"/>
</dbReference>
<keyword evidence="2" id="KW-0226">DNA condensation</keyword>
<evidence type="ECO:0000256" key="2">
    <source>
        <dbReference type="ARBA" id="ARBA00023067"/>
    </source>
</evidence>
<proteinExistence type="inferred from homology"/>
<dbReference type="PANTHER" id="PTHR33175">
    <property type="entry name" value="DNA-BINDING PROTEIN HU"/>
    <property type="match status" value="1"/>
</dbReference>
<dbReference type="AlphaFoldDB" id="A0A841H4F4"/>
<reference evidence="6 7" key="1">
    <citation type="submission" date="2020-08" db="EMBL/GenBank/DDBJ databases">
        <title>Genomic Encyclopedia of Type Strains, Phase IV (KMG-IV): sequencing the most valuable type-strain genomes for metagenomic binning, comparative biology and taxonomic classification.</title>
        <authorList>
            <person name="Goeker M."/>
        </authorList>
    </citation>
    <scope>NUCLEOTIDE SEQUENCE [LARGE SCALE GENOMIC DNA]</scope>
    <source>
        <strain evidence="6 7">DSM 29007</strain>
    </source>
</reference>
<dbReference type="PRINTS" id="PR01727">
    <property type="entry name" value="DNABINDINGHU"/>
</dbReference>
<protein>
    <submittedName>
        <fullName evidence="6">Nucleoid DNA-binding protein</fullName>
    </submittedName>
</protein>
<feature type="compositionally biased region" description="Low complexity" evidence="5">
    <location>
        <begin position="130"/>
        <end position="167"/>
    </location>
</feature>
<dbReference type="GO" id="GO:0030527">
    <property type="term" value="F:structural constituent of chromatin"/>
    <property type="evidence" value="ECO:0007669"/>
    <property type="project" value="InterPro"/>
</dbReference>
<dbReference type="Proteomes" id="UP000582837">
    <property type="component" value="Unassembled WGS sequence"/>
</dbReference>
<dbReference type="Pfam" id="PF00216">
    <property type="entry name" value="Bac_DNA_binding"/>
    <property type="match status" value="1"/>
</dbReference>
<dbReference type="PANTHER" id="PTHR33175:SF3">
    <property type="entry name" value="DNA-BINDING PROTEIN HU-BETA"/>
    <property type="match status" value="1"/>
</dbReference>
<dbReference type="PROSITE" id="PS00045">
    <property type="entry name" value="HISTONE_LIKE"/>
    <property type="match status" value="1"/>
</dbReference>
<accession>A0A841H4F4</accession>
<dbReference type="SMART" id="SM00411">
    <property type="entry name" value="BHL"/>
    <property type="match status" value="1"/>
</dbReference>
<evidence type="ECO:0000256" key="1">
    <source>
        <dbReference type="ARBA" id="ARBA00010529"/>
    </source>
</evidence>
<dbReference type="RefSeq" id="WP_205761552.1">
    <property type="nucleotide sequence ID" value="NZ_JABDTL010000001.1"/>
</dbReference>
<sequence>MNKAQFIDQVADKAQLSKAAAQRAVDAIFDTAGGAISETVHSLGELSIPGFGKFTKKTRAARTGRNPRTGAEIQIPERSSIGFTAGKNLREGTISGRRKAAGAVAGAALGAAAGAAAATAGAPKKGGVNSGASAEASTGDTASSGAKASGGAKGTGAAKSGGTAAKGKSGGAKGGSAKS</sequence>
<dbReference type="CDD" id="cd13831">
    <property type="entry name" value="HU"/>
    <property type="match status" value="1"/>
</dbReference>
<comment type="similarity">
    <text evidence="1 4">Belongs to the bacterial histone-like protein family.</text>
</comment>
<dbReference type="EMBL" id="JACHIA010000021">
    <property type="protein sequence ID" value="MBB6073105.1"/>
    <property type="molecule type" value="Genomic_DNA"/>
</dbReference>
<evidence type="ECO:0000256" key="4">
    <source>
        <dbReference type="RuleBase" id="RU003939"/>
    </source>
</evidence>
<keyword evidence="7" id="KW-1185">Reference proteome</keyword>
<gene>
    <name evidence="6" type="ORF">HNQ61_004772</name>
</gene>
<dbReference type="InterPro" id="IPR010992">
    <property type="entry name" value="IHF-like_DNA-bd_dom_sf"/>
</dbReference>
<evidence type="ECO:0000256" key="3">
    <source>
        <dbReference type="ARBA" id="ARBA00023125"/>
    </source>
</evidence>
<dbReference type="SUPFAM" id="SSF47729">
    <property type="entry name" value="IHF-like DNA-binding proteins"/>
    <property type="match status" value="1"/>
</dbReference>
<evidence type="ECO:0000313" key="6">
    <source>
        <dbReference type="EMBL" id="MBB6073105.1"/>
    </source>
</evidence>
<dbReference type="InterPro" id="IPR000119">
    <property type="entry name" value="Hist_DNA-bd"/>
</dbReference>
<keyword evidence="3 6" id="KW-0238">DNA-binding</keyword>
<dbReference type="InterPro" id="IPR020816">
    <property type="entry name" value="Histone-like_DNA-bd_CS"/>
</dbReference>